<evidence type="ECO:0000256" key="7">
    <source>
        <dbReference type="ARBA" id="ARBA00023146"/>
    </source>
</evidence>
<accession>A0A1U7CPL8</accession>
<feature type="binding site" evidence="10">
    <location>
        <position position="283"/>
    </location>
    <ligand>
        <name>L-histidine</name>
        <dbReference type="ChEBI" id="CHEBI:57595"/>
    </ligand>
</feature>
<dbReference type="InterPro" id="IPR004154">
    <property type="entry name" value="Anticodon-bd"/>
</dbReference>
<dbReference type="GO" id="GO:0006427">
    <property type="term" value="P:histidyl-tRNA aminoacylation"/>
    <property type="evidence" value="ECO:0007669"/>
    <property type="project" value="UniProtKB-UniRule"/>
</dbReference>
<evidence type="ECO:0000313" key="13">
    <source>
        <dbReference type="Proteomes" id="UP000186309"/>
    </source>
</evidence>
<keyword evidence="7 9" id="KW-0030">Aminoacyl-tRNA synthetase</keyword>
<dbReference type="CDD" id="cd00773">
    <property type="entry name" value="HisRS-like_core"/>
    <property type="match status" value="1"/>
</dbReference>
<evidence type="ECO:0000256" key="3">
    <source>
        <dbReference type="ARBA" id="ARBA00022598"/>
    </source>
</evidence>
<keyword evidence="6 9" id="KW-0648">Protein biosynthesis</keyword>
<feature type="domain" description="Aminoacyl-transfer RNA synthetases class-II family profile" evidence="11">
    <location>
        <begin position="1"/>
        <end position="354"/>
    </location>
</feature>
<evidence type="ECO:0000256" key="8">
    <source>
        <dbReference type="ARBA" id="ARBA00047639"/>
    </source>
</evidence>
<evidence type="ECO:0000256" key="9">
    <source>
        <dbReference type="HAMAP-Rule" id="MF_00127"/>
    </source>
</evidence>
<name>A0A1U7CPL8_9BACT</name>
<protein>
    <recommendedName>
        <fullName evidence="9">Histidine--tRNA ligase</fullName>
        <ecNumber evidence="9">6.1.1.21</ecNumber>
    </recommendedName>
    <alternativeName>
        <fullName evidence="9">Histidyl-tRNA synthetase</fullName>
        <shortName evidence="9">HisRS</shortName>
    </alternativeName>
</protein>
<keyword evidence="3 9" id="KW-0436">Ligase</keyword>
<keyword evidence="9" id="KW-0963">Cytoplasm</keyword>
<dbReference type="KEGG" id="pbor:BSF38_02376"/>
<proteinExistence type="inferred from homology"/>
<comment type="subcellular location">
    <subcellularLocation>
        <location evidence="9">Cytoplasm</location>
    </subcellularLocation>
</comment>
<dbReference type="PANTHER" id="PTHR11476">
    <property type="entry name" value="HISTIDYL-TRNA SYNTHETASE"/>
    <property type="match status" value="1"/>
</dbReference>
<feature type="binding site" evidence="10">
    <location>
        <position position="131"/>
    </location>
    <ligand>
        <name>L-histidine</name>
        <dbReference type="ChEBI" id="CHEBI:57595"/>
    </ligand>
</feature>
<keyword evidence="13" id="KW-1185">Reference proteome</keyword>
<dbReference type="Proteomes" id="UP000186309">
    <property type="component" value="Chromosome"/>
</dbReference>
<feature type="binding site" evidence="10">
    <location>
        <position position="113"/>
    </location>
    <ligand>
        <name>L-histidine</name>
        <dbReference type="ChEBI" id="CHEBI:57595"/>
    </ligand>
</feature>
<comment type="similarity">
    <text evidence="1 9">Belongs to the class-II aminoacyl-tRNA synthetase family.</text>
</comment>
<dbReference type="Gene3D" id="3.30.930.10">
    <property type="entry name" value="Bira Bifunctional Protein, Domain 2"/>
    <property type="match status" value="1"/>
</dbReference>
<dbReference type="PROSITE" id="PS50862">
    <property type="entry name" value="AA_TRNA_LIGASE_II"/>
    <property type="match status" value="1"/>
</dbReference>
<evidence type="ECO:0000259" key="11">
    <source>
        <dbReference type="PROSITE" id="PS50862"/>
    </source>
</evidence>
<reference evidence="13" key="1">
    <citation type="submission" date="2016-12" db="EMBL/GenBank/DDBJ databases">
        <title>Comparative genomics of four Isosphaeraceae planctomycetes: a common pool of plasmids and glycoside hydrolase genes.</title>
        <authorList>
            <person name="Ivanova A."/>
        </authorList>
    </citation>
    <scope>NUCLEOTIDE SEQUENCE [LARGE SCALE GENOMIC DNA]</scope>
    <source>
        <strain evidence="13">PX4</strain>
    </source>
</reference>
<feature type="binding site" evidence="10">
    <location>
        <begin position="83"/>
        <end position="85"/>
    </location>
    <ligand>
        <name>L-histidine</name>
        <dbReference type="ChEBI" id="CHEBI:57595"/>
    </ligand>
</feature>
<dbReference type="OrthoDB" id="9800814at2"/>
<dbReference type="GO" id="GO:0005524">
    <property type="term" value="F:ATP binding"/>
    <property type="evidence" value="ECO:0007669"/>
    <property type="project" value="UniProtKB-UniRule"/>
</dbReference>
<dbReference type="Pfam" id="PF13393">
    <property type="entry name" value="tRNA-synt_His"/>
    <property type="match status" value="1"/>
</dbReference>
<evidence type="ECO:0000313" key="12">
    <source>
        <dbReference type="EMBL" id="APW60884.1"/>
    </source>
</evidence>
<dbReference type="SUPFAM" id="SSF55681">
    <property type="entry name" value="Class II aaRS and biotin synthetases"/>
    <property type="match status" value="1"/>
</dbReference>
<feature type="binding site" evidence="10">
    <location>
        <position position="127"/>
    </location>
    <ligand>
        <name>L-histidine</name>
        <dbReference type="ChEBI" id="CHEBI:57595"/>
    </ligand>
</feature>
<evidence type="ECO:0000256" key="5">
    <source>
        <dbReference type="ARBA" id="ARBA00022840"/>
    </source>
</evidence>
<evidence type="ECO:0000256" key="10">
    <source>
        <dbReference type="PIRSR" id="PIRSR001549-1"/>
    </source>
</evidence>
<dbReference type="InterPro" id="IPR045864">
    <property type="entry name" value="aa-tRNA-synth_II/BPL/LPL"/>
</dbReference>
<keyword evidence="5 9" id="KW-0067">ATP-binding</keyword>
<dbReference type="HAMAP" id="MF_00127">
    <property type="entry name" value="His_tRNA_synth"/>
    <property type="match status" value="1"/>
</dbReference>
<organism evidence="12 13">
    <name type="scientific">Paludisphaera borealis</name>
    <dbReference type="NCBI Taxonomy" id="1387353"/>
    <lineage>
        <taxon>Bacteria</taxon>
        <taxon>Pseudomonadati</taxon>
        <taxon>Planctomycetota</taxon>
        <taxon>Planctomycetia</taxon>
        <taxon>Isosphaerales</taxon>
        <taxon>Isosphaeraceae</taxon>
        <taxon>Paludisphaera</taxon>
    </lineage>
</organism>
<sequence length="456" mass="48965">MIDPRVASGLRDLLPAEMIPRERILATFRHTFSSYGFLPIETPHIERMEVLTGKGAGSDEVLRQIFEVTNKGGTPGELALRFDLTVPLARFVAKHIEEVGIPFKRYAIGSVFRGERPAKGRFREFVQCDFDTIGTESALADAETAQIIHESLKAAKVPPFTITLNNRKILDGLLESLDLAGKTGAVLRSLDKLAKIGRDGVAAELQRSDVEGNSGLSNDQAARILDFAETGRGGAEVLNAAENRLGTHPKAAEGIANLRTVFDLLDAGGVSSDRLAIDLGLARGLDYYTGIVYETTVDGWEKFGSIASGGRYDNLASLFISRRLPGVGASIGLDRLMALMGEAGCLGGTTATAPVLIANFPGTDPAVGFRMAAQLRKAGIGVEIYPEPAQIGKQMGYGSKHGHKLAIIVGPNEVAAQVFNIRYLATRHEDKGLAWSVLEDSVQGALQILEQEDLRS</sequence>
<dbReference type="Pfam" id="PF03129">
    <property type="entry name" value="HGTP_anticodon"/>
    <property type="match status" value="1"/>
</dbReference>
<evidence type="ECO:0000256" key="6">
    <source>
        <dbReference type="ARBA" id="ARBA00022917"/>
    </source>
</evidence>
<dbReference type="GO" id="GO:0004821">
    <property type="term" value="F:histidine-tRNA ligase activity"/>
    <property type="evidence" value="ECO:0007669"/>
    <property type="project" value="UniProtKB-UniRule"/>
</dbReference>
<comment type="catalytic activity">
    <reaction evidence="8 9">
        <text>tRNA(His) + L-histidine + ATP = L-histidyl-tRNA(His) + AMP + diphosphate + H(+)</text>
        <dbReference type="Rhea" id="RHEA:17313"/>
        <dbReference type="Rhea" id="RHEA-COMP:9665"/>
        <dbReference type="Rhea" id="RHEA-COMP:9689"/>
        <dbReference type="ChEBI" id="CHEBI:15378"/>
        <dbReference type="ChEBI" id="CHEBI:30616"/>
        <dbReference type="ChEBI" id="CHEBI:33019"/>
        <dbReference type="ChEBI" id="CHEBI:57595"/>
        <dbReference type="ChEBI" id="CHEBI:78442"/>
        <dbReference type="ChEBI" id="CHEBI:78527"/>
        <dbReference type="ChEBI" id="CHEBI:456215"/>
        <dbReference type="EC" id="6.1.1.21"/>
    </reaction>
</comment>
<dbReference type="PANTHER" id="PTHR11476:SF7">
    <property type="entry name" value="HISTIDINE--TRNA LIGASE"/>
    <property type="match status" value="1"/>
</dbReference>
<evidence type="ECO:0000256" key="4">
    <source>
        <dbReference type="ARBA" id="ARBA00022741"/>
    </source>
</evidence>
<dbReference type="InterPro" id="IPR015807">
    <property type="entry name" value="His-tRNA-ligase"/>
</dbReference>
<dbReference type="STRING" id="1387353.BSF38_02376"/>
<dbReference type="RefSeq" id="WP_076345821.1">
    <property type="nucleotide sequence ID" value="NZ_CP019082.1"/>
</dbReference>
<dbReference type="PIRSF" id="PIRSF001549">
    <property type="entry name" value="His-tRNA_synth"/>
    <property type="match status" value="1"/>
</dbReference>
<dbReference type="SUPFAM" id="SSF52954">
    <property type="entry name" value="Class II aaRS ABD-related"/>
    <property type="match status" value="1"/>
</dbReference>
<dbReference type="Gene3D" id="3.40.50.800">
    <property type="entry name" value="Anticodon-binding domain"/>
    <property type="match status" value="1"/>
</dbReference>
<dbReference type="AlphaFoldDB" id="A0A1U7CPL8"/>
<dbReference type="GO" id="GO:0005737">
    <property type="term" value="C:cytoplasm"/>
    <property type="evidence" value="ECO:0007669"/>
    <property type="project" value="UniProtKB-SubCell"/>
</dbReference>
<dbReference type="NCBIfam" id="TIGR00442">
    <property type="entry name" value="hisS"/>
    <property type="match status" value="1"/>
</dbReference>
<gene>
    <name evidence="12" type="primary">hisS_1</name>
    <name evidence="9" type="synonym">hisS</name>
    <name evidence="12" type="ORF">BSF38_02376</name>
</gene>
<dbReference type="EMBL" id="CP019082">
    <property type="protein sequence ID" value="APW60884.1"/>
    <property type="molecule type" value="Genomic_DNA"/>
</dbReference>
<dbReference type="InterPro" id="IPR041715">
    <property type="entry name" value="HisRS-like_core"/>
</dbReference>
<dbReference type="InterPro" id="IPR006195">
    <property type="entry name" value="aa-tRNA-synth_II"/>
</dbReference>
<dbReference type="InterPro" id="IPR004516">
    <property type="entry name" value="HisRS/HisZ"/>
</dbReference>
<evidence type="ECO:0000256" key="1">
    <source>
        <dbReference type="ARBA" id="ARBA00008226"/>
    </source>
</evidence>
<comment type="subunit">
    <text evidence="2 9">Homodimer.</text>
</comment>
<dbReference type="EC" id="6.1.1.21" evidence="9"/>
<evidence type="ECO:0000256" key="2">
    <source>
        <dbReference type="ARBA" id="ARBA00011738"/>
    </source>
</evidence>
<feature type="binding site" evidence="10">
    <location>
        <begin position="287"/>
        <end position="288"/>
    </location>
    <ligand>
        <name>L-histidine</name>
        <dbReference type="ChEBI" id="CHEBI:57595"/>
    </ligand>
</feature>
<keyword evidence="4 9" id="KW-0547">Nucleotide-binding</keyword>
<dbReference type="InterPro" id="IPR036621">
    <property type="entry name" value="Anticodon-bd_dom_sf"/>
</dbReference>